<evidence type="ECO:0000259" key="2">
    <source>
        <dbReference type="Pfam" id="PF12802"/>
    </source>
</evidence>
<proteinExistence type="inferred from homology"/>
<dbReference type="Pfam" id="PF12802">
    <property type="entry name" value="MarR_2"/>
    <property type="match status" value="1"/>
</dbReference>
<dbReference type="PANTHER" id="PTHR18964">
    <property type="entry name" value="ROK (REPRESSOR, ORF, KINASE) FAMILY"/>
    <property type="match status" value="1"/>
</dbReference>
<evidence type="ECO:0000256" key="1">
    <source>
        <dbReference type="ARBA" id="ARBA00006479"/>
    </source>
</evidence>
<dbReference type="Proteomes" id="UP000642748">
    <property type="component" value="Unassembled WGS sequence"/>
</dbReference>
<dbReference type="SUPFAM" id="SSF46785">
    <property type="entry name" value="Winged helix' DNA-binding domain"/>
    <property type="match status" value="1"/>
</dbReference>
<dbReference type="InterPro" id="IPR000600">
    <property type="entry name" value="ROK"/>
</dbReference>
<organism evidence="3 4">
    <name type="scientific">Rugosimonospora africana</name>
    <dbReference type="NCBI Taxonomy" id="556532"/>
    <lineage>
        <taxon>Bacteria</taxon>
        <taxon>Bacillati</taxon>
        <taxon>Actinomycetota</taxon>
        <taxon>Actinomycetes</taxon>
        <taxon>Micromonosporales</taxon>
        <taxon>Micromonosporaceae</taxon>
        <taxon>Rugosimonospora</taxon>
    </lineage>
</organism>
<feature type="domain" description="HTH marR-type" evidence="2">
    <location>
        <begin position="24"/>
        <end position="65"/>
    </location>
</feature>
<protein>
    <submittedName>
        <fullName evidence="3">Transcriptional regulator</fullName>
    </submittedName>
</protein>
<dbReference type="InterPro" id="IPR036388">
    <property type="entry name" value="WH-like_DNA-bd_sf"/>
</dbReference>
<comment type="caution">
    <text evidence="3">The sequence shown here is derived from an EMBL/GenBank/DDBJ whole genome shotgun (WGS) entry which is preliminary data.</text>
</comment>
<evidence type="ECO:0000313" key="3">
    <source>
        <dbReference type="EMBL" id="GIH20985.1"/>
    </source>
</evidence>
<dbReference type="InterPro" id="IPR036390">
    <property type="entry name" value="WH_DNA-bd_sf"/>
</dbReference>
<reference evidence="3" key="1">
    <citation type="submission" date="2021-01" db="EMBL/GenBank/DDBJ databases">
        <title>Whole genome shotgun sequence of Rugosimonospora africana NBRC 104875.</title>
        <authorList>
            <person name="Komaki H."/>
            <person name="Tamura T."/>
        </authorList>
    </citation>
    <scope>NUCLEOTIDE SEQUENCE</scope>
    <source>
        <strain evidence="3">NBRC 104875</strain>
    </source>
</reference>
<dbReference type="EMBL" id="BONZ01000112">
    <property type="protein sequence ID" value="GIH20985.1"/>
    <property type="molecule type" value="Genomic_DNA"/>
</dbReference>
<dbReference type="InterPro" id="IPR043129">
    <property type="entry name" value="ATPase_NBD"/>
</dbReference>
<evidence type="ECO:0000313" key="4">
    <source>
        <dbReference type="Proteomes" id="UP000642748"/>
    </source>
</evidence>
<keyword evidence="4" id="KW-1185">Reference proteome</keyword>
<dbReference type="Gene3D" id="1.10.10.10">
    <property type="entry name" value="Winged helix-like DNA-binding domain superfamily/Winged helix DNA-binding domain"/>
    <property type="match status" value="1"/>
</dbReference>
<sequence>MTTTYTGPAPADFTDVRATNLAVVLDYVRTNAPCSRADIAASTGLNKATVSSLVGELIERRLLRETGMTERRIGRPATMIVLDGAPYAAIGLDVGTDQLTVIAVDLGGEHLLAWRRAFTGRGATPGRSVAAIAALARRALGRLADQGRQVLGLTVGVGGLVDPDGVVRIATGLDWRDVPLRDSLVRALGAPDYPVTVDNSANLAVLAEHRYGPYAGTPDLAYLTSGPGVSAGIVAGGRLLRGAGGYAGEIGHFVVDPGGPECSCGRRGCLEAVAGVGALIRRLAGTEPAGDLEPEVAGIVRRARAQEPKTLAALHEAGRHLGHGASLLANLVNPSVVILGGHYVPLAPWILPTAGEALDTLVVAPQPPGAGLVASALGHDAAAVGGAAAVLDAVEAGRLPLPTA</sequence>
<dbReference type="PANTHER" id="PTHR18964:SF149">
    <property type="entry name" value="BIFUNCTIONAL UDP-N-ACETYLGLUCOSAMINE 2-EPIMERASE_N-ACETYLMANNOSAMINE KINASE"/>
    <property type="match status" value="1"/>
</dbReference>
<dbReference type="Gene3D" id="3.30.420.40">
    <property type="match status" value="2"/>
</dbReference>
<dbReference type="SUPFAM" id="SSF53067">
    <property type="entry name" value="Actin-like ATPase domain"/>
    <property type="match status" value="1"/>
</dbReference>
<dbReference type="GO" id="GO:0003700">
    <property type="term" value="F:DNA-binding transcription factor activity"/>
    <property type="evidence" value="ECO:0007669"/>
    <property type="project" value="InterPro"/>
</dbReference>
<dbReference type="RefSeq" id="WP_203924392.1">
    <property type="nucleotide sequence ID" value="NZ_BONZ01000112.1"/>
</dbReference>
<accession>A0A8J3R0Y9</accession>
<dbReference type="InterPro" id="IPR000835">
    <property type="entry name" value="HTH_MarR-typ"/>
</dbReference>
<dbReference type="Pfam" id="PF00480">
    <property type="entry name" value="ROK"/>
    <property type="match status" value="1"/>
</dbReference>
<dbReference type="AlphaFoldDB" id="A0A8J3R0Y9"/>
<gene>
    <name evidence="3" type="ORF">Raf01_91570</name>
</gene>
<name>A0A8J3R0Y9_9ACTN</name>
<comment type="similarity">
    <text evidence="1">Belongs to the ROK (NagC/XylR) family.</text>
</comment>